<comment type="caution">
    <text evidence="2">The sequence shown here is derived from an EMBL/GenBank/DDBJ whole genome shotgun (WGS) entry which is preliminary data.</text>
</comment>
<dbReference type="AlphaFoldDB" id="A0A2S6HIT3"/>
<proteinExistence type="predicted"/>
<dbReference type="NCBIfam" id="NF040598">
    <property type="entry name" value="Ala_zip_lipo"/>
    <property type="match status" value="1"/>
</dbReference>
<keyword evidence="1" id="KW-0732">Signal</keyword>
<protein>
    <submittedName>
        <fullName evidence="2">Uncharacterized protein DUF3359</fullName>
    </submittedName>
</protein>
<dbReference type="EMBL" id="PTIZ01000002">
    <property type="protein sequence ID" value="PPK77394.1"/>
    <property type="molecule type" value="Genomic_DNA"/>
</dbReference>
<organism evidence="2 3">
    <name type="scientific">Methylobacter tundripaludum</name>
    <dbReference type="NCBI Taxonomy" id="173365"/>
    <lineage>
        <taxon>Bacteria</taxon>
        <taxon>Pseudomonadati</taxon>
        <taxon>Pseudomonadota</taxon>
        <taxon>Gammaproteobacteria</taxon>
        <taxon>Methylococcales</taxon>
        <taxon>Methylococcaceae</taxon>
        <taxon>Methylobacter</taxon>
    </lineage>
</organism>
<reference evidence="2 3" key="1">
    <citation type="submission" date="2018-02" db="EMBL/GenBank/DDBJ databases">
        <title>Subsurface microbial communities from deep shales in Ohio and West Virginia, USA.</title>
        <authorList>
            <person name="Wrighton K."/>
        </authorList>
    </citation>
    <scope>NUCLEOTIDE SEQUENCE [LARGE SCALE GENOMIC DNA]</scope>
    <source>
        <strain evidence="2 3">OWC-DMM</strain>
    </source>
</reference>
<sequence>MKKVMKLSMVALVASLVVGCASTSDIENLQSQVDGLKTSVAQASADAASAKSAADSASSQAASAEAAANRAAQYAQDTNSKLDSMFKKSMMK</sequence>
<accession>A0A2S6HIT3</accession>
<dbReference type="RefSeq" id="WP_006890699.1">
    <property type="nucleotide sequence ID" value="NZ_PTIZ01000002.1"/>
</dbReference>
<evidence type="ECO:0000256" key="1">
    <source>
        <dbReference type="SAM" id="SignalP"/>
    </source>
</evidence>
<dbReference type="Proteomes" id="UP000240010">
    <property type="component" value="Unassembled WGS sequence"/>
</dbReference>
<dbReference type="PROSITE" id="PS51257">
    <property type="entry name" value="PROKAR_LIPOPROTEIN"/>
    <property type="match status" value="1"/>
</dbReference>
<evidence type="ECO:0000313" key="3">
    <source>
        <dbReference type="Proteomes" id="UP000240010"/>
    </source>
</evidence>
<dbReference type="InterPro" id="IPR021793">
    <property type="entry name" value="Oprl"/>
</dbReference>
<dbReference type="OMA" id="IANQAMD"/>
<dbReference type="Pfam" id="PF11839">
    <property type="entry name" value="Alanine_zipper"/>
    <property type="match status" value="1"/>
</dbReference>
<feature type="signal peptide" evidence="1">
    <location>
        <begin position="1"/>
        <end position="23"/>
    </location>
</feature>
<feature type="chain" id="PRO_5015484354" evidence="1">
    <location>
        <begin position="24"/>
        <end position="92"/>
    </location>
</feature>
<gene>
    <name evidence="2" type="ORF">B0F87_102507</name>
</gene>
<name>A0A2S6HIT3_9GAMM</name>
<evidence type="ECO:0000313" key="2">
    <source>
        <dbReference type="EMBL" id="PPK77394.1"/>
    </source>
</evidence>